<dbReference type="Proteomes" id="UP001243286">
    <property type="component" value="Unassembled WGS sequence"/>
</dbReference>
<proteinExistence type="predicted"/>
<keyword evidence="1" id="KW-1133">Transmembrane helix</keyword>
<evidence type="ECO:0000313" key="3">
    <source>
        <dbReference type="Proteomes" id="UP001243286"/>
    </source>
</evidence>
<comment type="caution">
    <text evidence="2">The sequence shown here is derived from an EMBL/GenBank/DDBJ whole genome shotgun (WGS) entry which is preliminary data.</text>
</comment>
<dbReference type="EMBL" id="JASBQV010000012">
    <property type="protein sequence ID" value="MDI3235104.1"/>
    <property type="molecule type" value="Genomic_DNA"/>
</dbReference>
<feature type="transmembrane region" description="Helical" evidence="1">
    <location>
        <begin position="5"/>
        <end position="22"/>
    </location>
</feature>
<sequence length="106" mass="11992">MEHVLYYLCIATCIGTVVAFLFNRLQPGSRVWTISISVTVLLLVLVSITAWIGWGAAQEQLYRSFSLLVMNIFPLWYERIEGNNRKTIVWSLTLALVVVLFGTILG</sequence>
<organism evidence="2 3">
    <name type="scientific">Exiguobacterium antarcticum</name>
    <dbReference type="NCBI Taxonomy" id="132920"/>
    <lineage>
        <taxon>Bacteria</taxon>
        <taxon>Bacillati</taxon>
        <taxon>Bacillota</taxon>
        <taxon>Bacilli</taxon>
        <taxon>Bacillales</taxon>
        <taxon>Bacillales Family XII. Incertae Sedis</taxon>
        <taxon>Exiguobacterium</taxon>
    </lineage>
</organism>
<gene>
    <name evidence="2" type="ORF">QK289_08815</name>
</gene>
<evidence type="ECO:0000256" key="1">
    <source>
        <dbReference type="SAM" id="Phobius"/>
    </source>
</evidence>
<name>A0ABT6R2D5_9BACL</name>
<accession>A0ABT6R2D5</accession>
<keyword evidence="3" id="KW-1185">Reference proteome</keyword>
<protein>
    <submittedName>
        <fullName evidence="2">Uncharacterized protein</fullName>
    </submittedName>
</protein>
<feature type="transmembrane region" description="Helical" evidence="1">
    <location>
        <begin position="34"/>
        <end position="54"/>
    </location>
</feature>
<keyword evidence="1" id="KW-0812">Transmembrane</keyword>
<dbReference type="RefSeq" id="WP_282356283.1">
    <property type="nucleotide sequence ID" value="NZ_JASBQV010000012.1"/>
</dbReference>
<evidence type="ECO:0000313" key="2">
    <source>
        <dbReference type="EMBL" id="MDI3235104.1"/>
    </source>
</evidence>
<keyword evidence="1" id="KW-0472">Membrane</keyword>
<feature type="transmembrane region" description="Helical" evidence="1">
    <location>
        <begin position="88"/>
        <end position="105"/>
    </location>
</feature>
<reference evidence="2 3" key="1">
    <citation type="submission" date="2023-04" db="EMBL/GenBank/DDBJ databases">
        <title>Antarctic isolates genomes.</title>
        <authorList>
            <person name="Dimov S.G."/>
        </authorList>
    </citation>
    <scope>NUCLEOTIDE SEQUENCE [LARGE SCALE GENOMIC DNA]</scope>
    <source>
        <strain evidence="2 3">AL19</strain>
    </source>
</reference>